<evidence type="ECO:0000313" key="2">
    <source>
        <dbReference type="Proteomes" id="UP000294963"/>
    </source>
</evidence>
<dbReference type="Pfam" id="PF13148">
    <property type="entry name" value="DUF3987"/>
    <property type="match status" value="1"/>
</dbReference>
<evidence type="ECO:0000313" key="1">
    <source>
        <dbReference type="EMBL" id="TCM62708.1"/>
    </source>
</evidence>
<dbReference type="InterPro" id="IPR025048">
    <property type="entry name" value="DUF3987"/>
</dbReference>
<dbReference type="EMBL" id="SLVJ01000024">
    <property type="protein sequence ID" value="TCM62708.1"/>
    <property type="molecule type" value="Genomic_DNA"/>
</dbReference>
<comment type="caution">
    <text evidence="1">The sequence shown here is derived from an EMBL/GenBank/DDBJ whole genome shotgun (WGS) entry which is preliminary data.</text>
</comment>
<gene>
    <name evidence="1" type="ORF">EC844_12426</name>
</gene>
<sequence>MNDIFNCTTPLDNEIKGLDHSNPEFKSQSIESSVHYDHKYVIQLANLLMPSDTAYIEHELIQRFGSPMLPILVDQTNVEINNGVQYKNPLIMPIYNGKLEHVQCAVLQSNKPVSIIPDGAARGFSYYGDLQKDKPVIITYSLEAFFKIAQTGYAVALVLLPTLCNAKLTELNVFDFEKIHYVINLLSKAGYQQLYMPVRPEHINLAPFKKIEQNTAIRLLNQYIEITFEDVTKEHLIELLKDDDCEDVAAFLDESIAIVNKAEWGELLPLAQSDTAMNNPYPIQSLPPLAREAVIAISEHVQAPISMTAQCVIGAMSHIAQAHVNAPHPFNDQGEPCGLYLLTEGQSGSRKSTSRNMADKAIIQHERKQYELYRRDLEQWKSGQAALNKKDREAYGAENPPPDDPSTLYSDITFESIAGLYIDGILNNASIASDEAGQFFGGHTMKADTRTQALGGYAKLFDDGFVERTRSKSNLNGSGRAYDRRLTFNLQGQREVLSEALKDPILRGQGFLPRFILTNPENLAGTRLQDGIYQAKKASDDHRLIAYWARCDYLLNDCPRMQAGKVLHNGRYVIPMDEQARIIGLEFYNMIEELQAKSKRYEYLQAFASRASQLARRLATVFAYFEGLQWIDAKTLTGACEVVKHSLNEWAKYSDIEVKAESEAERLIKWLTKKCMAQKVNQIPYSYMQTSCPRPMQKNGKLLEMIIQQLEDSNYIKVETIGKKRLVVLNPLILKK</sequence>
<proteinExistence type="predicted"/>
<reference evidence="1 2" key="1">
    <citation type="submission" date="2019-03" db="EMBL/GenBank/DDBJ databases">
        <title>Genomic analyses of the natural microbiome of Caenorhabditis elegans.</title>
        <authorList>
            <person name="Samuel B."/>
        </authorList>
    </citation>
    <scope>NUCLEOTIDE SEQUENCE [LARGE SCALE GENOMIC DNA]</scope>
    <source>
        <strain evidence="1 2">JUb89</strain>
    </source>
</reference>
<dbReference type="Proteomes" id="UP000294963">
    <property type="component" value="Unassembled WGS sequence"/>
</dbReference>
<name>A0A4V6NJ81_ACICA</name>
<protein>
    <submittedName>
        <fullName evidence="1">Uncharacterized protein DUF3987</fullName>
    </submittedName>
</protein>
<keyword evidence="2" id="KW-1185">Reference proteome</keyword>
<accession>A0A4V6NJ81</accession>
<organism evidence="1 2">
    <name type="scientific">Acinetobacter calcoaceticus</name>
    <dbReference type="NCBI Taxonomy" id="471"/>
    <lineage>
        <taxon>Bacteria</taxon>
        <taxon>Pseudomonadati</taxon>
        <taxon>Pseudomonadota</taxon>
        <taxon>Gammaproteobacteria</taxon>
        <taxon>Moraxellales</taxon>
        <taxon>Moraxellaceae</taxon>
        <taxon>Acinetobacter</taxon>
        <taxon>Acinetobacter calcoaceticus/baumannii complex</taxon>
    </lineage>
</organism>
<dbReference type="AlphaFoldDB" id="A0A4V6NJ81"/>